<name>A0A7G3B5W5_LUTLO</name>
<accession>A0A7G3B5W5</accession>
<reference evidence="2" key="1">
    <citation type="journal article" date="2020" name="BMC">
        <title>Leishmania infection induces a limited differential gene expression in the sand fly midgut.</title>
        <authorList>
            <person name="Coutinho-Abreu I.V."/>
            <person name="Serafim T.D."/>
            <person name="Meneses C."/>
            <person name="Kamhawi S."/>
            <person name="Oliveira F."/>
            <person name="Valenzuela J.G."/>
        </authorList>
    </citation>
    <scope>NUCLEOTIDE SEQUENCE</scope>
    <source>
        <strain evidence="2">Jacobina</strain>
        <tissue evidence="2">Midgut</tissue>
    </source>
</reference>
<evidence type="ECO:0000313" key="2">
    <source>
        <dbReference type="EMBL" id="MBC1179840.1"/>
    </source>
</evidence>
<feature type="region of interest" description="Disordered" evidence="1">
    <location>
        <begin position="49"/>
        <end position="104"/>
    </location>
</feature>
<protein>
    <submittedName>
        <fullName evidence="2">Uncharacterized protein</fullName>
    </submittedName>
</protein>
<feature type="compositionally biased region" description="Polar residues" evidence="1">
    <location>
        <begin position="49"/>
        <end position="61"/>
    </location>
</feature>
<dbReference type="AlphaFoldDB" id="A0A7G3B5W5"/>
<sequence length="172" mass="19191">MQRLSEQVNSLSAWHVTLGQFLSSALLPQSSSRSHRHLSWMHLPLPHVNSSERQVTSQHAASSDPSKQSRSRSHSHDKGIQSVPEFAHMNSSAEQTSTWHTSGSSSDPSLQSFSWSHFQCFGIHRPFLHRNLSDVQLFSVILHSSGNSSLPSGQSFSPSQTKLIWMQEPSVH</sequence>
<proteinExistence type="predicted"/>
<dbReference type="EMBL" id="GITU01011137">
    <property type="protein sequence ID" value="MBC1179840.1"/>
    <property type="molecule type" value="Transcribed_RNA"/>
</dbReference>
<feature type="compositionally biased region" description="Polar residues" evidence="1">
    <location>
        <begin position="89"/>
        <end position="104"/>
    </location>
</feature>
<organism evidence="2">
    <name type="scientific">Lutzomyia longipalpis</name>
    <name type="common">Sand fly</name>
    <dbReference type="NCBI Taxonomy" id="7200"/>
    <lineage>
        <taxon>Eukaryota</taxon>
        <taxon>Metazoa</taxon>
        <taxon>Ecdysozoa</taxon>
        <taxon>Arthropoda</taxon>
        <taxon>Hexapoda</taxon>
        <taxon>Insecta</taxon>
        <taxon>Pterygota</taxon>
        <taxon>Neoptera</taxon>
        <taxon>Endopterygota</taxon>
        <taxon>Diptera</taxon>
        <taxon>Nematocera</taxon>
        <taxon>Psychodoidea</taxon>
        <taxon>Psychodidae</taxon>
        <taxon>Lutzomyia</taxon>
        <taxon>Lutzomyia</taxon>
    </lineage>
</organism>
<evidence type="ECO:0000256" key="1">
    <source>
        <dbReference type="SAM" id="MobiDB-lite"/>
    </source>
</evidence>